<keyword evidence="5" id="KW-1185">Reference proteome</keyword>
<comment type="similarity">
    <text evidence="1">Belongs to the 2-5A synthase family.</text>
</comment>
<dbReference type="Pfam" id="PF10421">
    <property type="entry name" value="OAS1_C"/>
    <property type="match status" value="1"/>
</dbReference>
<organism evidence="4 5">
    <name type="scientific">Neovison vison</name>
    <name type="common">American mink</name>
    <name type="synonym">Mustela vison</name>
    <dbReference type="NCBI Taxonomy" id="452646"/>
    <lineage>
        <taxon>Eukaryota</taxon>
        <taxon>Metazoa</taxon>
        <taxon>Chordata</taxon>
        <taxon>Craniata</taxon>
        <taxon>Vertebrata</taxon>
        <taxon>Euteleostomi</taxon>
        <taxon>Mammalia</taxon>
        <taxon>Eutheria</taxon>
        <taxon>Laurasiatheria</taxon>
        <taxon>Carnivora</taxon>
        <taxon>Caniformia</taxon>
        <taxon>Musteloidea</taxon>
        <taxon>Mustelidae</taxon>
        <taxon>Mustelinae</taxon>
        <taxon>Neogale</taxon>
    </lineage>
</organism>
<dbReference type="SUPFAM" id="SSF81301">
    <property type="entry name" value="Nucleotidyltransferase"/>
    <property type="match status" value="1"/>
</dbReference>
<accession>A0A8C7B9F4</accession>
<dbReference type="GO" id="GO:0005829">
    <property type="term" value="C:cytosol"/>
    <property type="evidence" value="ECO:0007669"/>
    <property type="project" value="TreeGrafter"/>
</dbReference>
<dbReference type="Gene3D" id="1.10.1410.20">
    <property type="entry name" value="2'-5'-oligoadenylate synthetase 1, domain 2"/>
    <property type="match status" value="1"/>
</dbReference>
<name>A0A8C7B9F4_NEOVI</name>
<dbReference type="GO" id="GO:0005654">
    <property type="term" value="C:nucleoplasm"/>
    <property type="evidence" value="ECO:0007669"/>
    <property type="project" value="TreeGrafter"/>
</dbReference>
<evidence type="ECO:0000256" key="2">
    <source>
        <dbReference type="ARBA" id="ARBA00022884"/>
    </source>
</evidence>
<dbReference type="Ensembl" id="ENSNVIT00000022940.1">
    <property type="protein sequence ID" value="ENSNVIP00000019675.1"/>
    <property type="gene ID" value="ENSNVIG00000015413.1"/>
</dbReference>
<dbReference type="GeneTree" id="ENSGT00510000046406"/>
<feature type="domain" description="2'-5'-oligoadenylate synthetase 1" evidence="3">
    <location>
        <begin position="163"/>
        <end position="216"/>
    </location>
</feature>
<dbReference type="PANTHER" id="PTHR11258:SF4">
    <property type="entry name" value="2'-5'-OLIGOADENYLATE SYNTHASE 3"/>
    <property type="match status" value="1"/>
</dbReference>
<dbReference type="GO" id="GO:0051607">
    <property type="term" value="P:defense response to virus"/>
    <property type="evidence" value="ECO:0007669"/>
    <property type="project" value="TreeGrafter"/>
</dbReference>
<dbReference type="InterPro" id="IPR018952">
    <property type="entry name" value="2-5-oligoAdlate_synth_1_dom2/C"/>
</dbReference>
<dbReference type="InterPro" id="IPR043519">
    <property type="entry name" value="NT_sf"/>
</dbReference>
<dbReference type="InterPro" id="IPR006116">
    <property type="entry name" value="NT_2-5OAS_ClassI-CCAase"/>
</dbReference>
<dbReference type="FunFam" id="3.30.460.10:FF:000007">
    <property type="entry name" value="2'-5'-oligoadenylate synthetase 1"/>
    <property type="match status" value="1"/>
</dbReference>
<evidence type="ECO:0000259" key="3">
    <source>
        <dbReference type="Pfam" id="PF10421"/>
    </source>
</evidence>
<dbReference type="PANTHER" id="PTHR11258">
    <property type="entry name" value="2-5 OLIGOADENYLATE SYNTHETASE"/>
    <property type="match status" value="1"/>
</dbReference>
<reference evidence="4" key="2">
    <citation type="submission" date="2025-09" db="UniProtKB">
        <authorList>
            <consortium name="Ensembl"/>
        </authorList>
    </citation>
    <scope>IDENTIFICATION</scope>
</reference>
<dbReference type="GO" id="GO:0003725">
    <property type="term" value="F:double-stranded RNA binding"/>
    <property type="evidence" value="ECO:0007669"/>
    <property type="project" value="TreeGrafter"/>
</dbReference>
<dbReference type="Gene3D" id="3.30.460.10">
    <property type="entry name" value="Beta Polymerase, domain 2"/>
    <property type="match status" value="1"/>
</dbReference>
<sequence length="226" mass="24951">MDVYHTPAAALDSLVARNLLPSSEFLAAARRALGDLAASLRERGGRAAAQPWGVLKIAKGGSDGRGTALSGGCDSELVLFLTCFKSYEDQHVRRAEILSELQTLLQSWWQKPIHGLSFEFPRQDRPGVLQFRLASLDLKHWMDVSLVPAFDALGPLNSNVKVKPAPQVYSTLLNSSCQGGEHAACFSELRRNFVNTRPAKLKNLILLVKHWYRQVRLPPRVLAPGT</sequence>
<dbReference type="AlphaFoldDB" id="A0A8C7B9F4"/>
<dbReference type="GO" id="GO:0001730">
    <property type="term" value="F:2'-5'-oligoadenylate synthetase activity"/>
    <property type="evidence" value="ECO:0007669"/>
    <property type="project" value="TreeGrafter"/>
</dbReference>
<dbReference type="CDD" id="cd05400">
    <property type="entry name" value="NT_2-5OAS_ClassI-CCAase"/>
    <property type="match status" value="1"/>
</dbReference>
<dbReference type="GO" id="GO:0016020">
    <property type="term" value="C:membrane"/>
    <property type="evidence" value="ECO:0007669"/>
    <property type="project" value="TreeGrafter"/>
</dbReference>
<evidence type="ECO:0000313" key="4">
    <source>
        <dbReference type="Ensembl" id="ENSNVIP00000019675.1"/>
    </source>
</evidence>
<dbReference type="GO" id="GO:0045071">
    <property type="term" value="P:negative regulation of viral genome replication"/>
    <property type="evidence" value="ECO:0007669"/>
    <property type="project" value="TreeGrafter"/>
</dbReference>
<evidence type="ECO:0000313" key="5">
    <source>
        <dbReference type="Proteomes" id="UP000694425"/>
    </source>
</evidence>
<dbReference type="Proteomes" id="UP000694425">
    <property type="component" value="Unplaced"/>
</dbReference>
<dbReference type="PROSITE" id="PS50152">
    <property type="entry name" value="25A_SYNTH_3"/>
    <property type="match status" value="1"/>
</dbReference>
<proteinExistence type="inferred from homology"/>
<keyword evidence="2" id="KW-0694">RNA-binding</keyword>
<protein>
    <submittedName>
        <fullName evidence="4">2'-5'-oligoadenylate synthetase 3</fullName>
    </submittedName>
</protein>
<reference evidence="4" key="1">
    <citation type="submission" date="2025-08" db="UniProtKB">
        <authorList>
            <consortium name="Ensembl"/>
        </authorList>
    </citation>
    <scope>IDENTIFICATION</scope>
</reference>
<evidence type="ECO:0000256" key="1">
    <source>
        <dbReference type="ARBA" id="ARBA00009526"/>
    </source>
</evidence>